<feature type="region of interest" description="Disordered" evidence="1">
    <location>
        <begin position="190"/>
        <end position="235"/>
    </location>
</feature>
<evidence type="ECO:0000256" key="1">
    <source>
        <dbReference type="SAM" id="MobiDB-lite"/>
    </source>
</evidence>
<dbReference type="Proteomes" id="UP000224634">
    <property type="component" value="Unassembled WGS sequence"/>
</dbReference>
<dbReference type="OrthoDB" id="5234364at2759"/>
<comment type="caution">
    <text evidence="2">The sequence shown here is derived from an EMBL/GenBank/DDBJ whole genome shotgun (WGS) entry which is preliminary data.</text>
</comment>
<keyword evidence="3" id="KW-1185">Reference proteome</keyword>
<gene>
    <name evidence="2" type="ORF">AJ80_08950</name>
</gene>
<accession>A0A2B7WZP0</accession>
<sequence length="261" mass="28758">MPDNETLFNEDVDFRKPKAMYQWQRAKMEELRFVPVLDSIPISCLTNPSCSAPSTFHVTNDKGTMLNQETNNMFMSRTGSFHNWPVGGHIWPLLPREWICTERRMRTAFSEPRTAANNDMHEVRSIVAVFTEAPILRIMEIESSAPSSQAFRSAQDSIQRQSLACESRGLPFEFDPEAVCGITLTTSTISESTTTGDSESSTASSTVTSEESSTVTSEALSTDSQTISSESTPTPIANSALGKRVMLKAIVVLVAASQILY</sequence>
<protein>
    <submittedName>
        <fullName evidence="2">Uncharacterized protein</fullName>
    </submittedName>
</protein>
<organism evidence="2 3">
    <name type="scientific">Polytolypa hystricis (strain UAMH7299)</name>
    <dbReference type="NCBI Taxonomy" id="1447883"/>
    <lineage>
        <taxon>Eukaryota</taxon>
        <taxon>Fungi</taxon>
        <taxon>Dikarya</taxon>
        <taxon>Ascomycota</taxon>
        <taxon>Pezizomycotina</taxon>
        <taxon>Eurotiomycetes</taxon>
        <taxon>Eurotiomycetidae</taxon>
        <taxon>Onygenales</taxon>
        <taxon>Onygenales incertae sedis</taxon>
        <taxon>Polytolypa</taxon>
    </lineage>
</organism>
<evidence type="ECO:0000313" key="3">
    <source>
        <dbReference type="Proteomes" id="UP000224634"/>
    </source>
</evidence>
<feature type="compositionally biased region" description="Low complexity" evidence="1">
    <location>
        <begin position="190"/>
        <end position="222"/>
    </location>
</feature>
<reference evidence="2 3" key="1">
    <citation type="submission" date="2017-10" db="EMBL/GenBank/DDBJ databases">
        <title>Comparative genomics in systemic dimorphic fungi from Ajellomycetaceae.</title>
        <authorList>
            <person name="Munoz J.F."/>
            <person name="Mcewen J.G."/>
            <person name="Clay O.K."/>
            <person name="Cuomo C.A."/>
        </authorList>
    </citation>
    <scope>NUCLEOTIDE SEQUENCE [LARGE SCALE GENOMIC DNA]</scope>
    <source>
        <strain evidence="2 3">UAMH7299</strain>
    </source>
</reference>
<feature type="compositionally biased region" description="Polar residues" evidence="1">
    <location>
        <begin position="223"/>
        <end position="235"/>
    </location>
</feature>
<dbReference type="STRING" id="1447883.A0A2B7WZP0"/>
<dbReference type="AlphaFoldDB" id="A0A2B7WZP0"/>
<name>A0A2B7WZP0_POLH7</name>
<dbReference type="EMBL" id="PDNA01000231">
    <property type="protein sequence ID" value="PGH01878.1"/>
    <property type="molecule type" value="Genomic_DNA"/>
</dbReference>
<proteinExistence type="predicted"/>
<evidence type="ECO:0000313" key="2">
    <source>
        <dbReference type="EMBL" id="PGH01878.1"/>
    </source>
</evidence>